<organism evidence="3 4">
    <name type="scientific">Apiospora hydei</name>
    <dbReference type="NCBI Taxonomy" id="1337664"/>
    <lineage>
        <taxon>Eukaryota</taxon>
        <taxon>Fungi</taxon>
        <taxon>Dikarya</taxon>
        <taxon>Ascomycota</taxon>
        <taxon>Pezizomycotina</taxon>
        <taxon>Sordariomycetes</taxon>
        <taxon>Xylariomycetidae</taxon>
        <taxon>Amphisphaeriales</taxon>
        <taxon>Apiosporaceae</taxon>
        <taxon>Apiospora</taxon>
    </lineage>
</organism>
<accession>A0ABR1WG33</accession>
<sequence>MHAQQFFVLLAAVGTTITEAHPPSNVNQTQTPHRPPAPRHINGGSFECNTARVRIVAGLQETRTNVEDIADAATKDAANEGINQSANAIKSIAVAIFSGQTPPGDARLITEAGLNVTQAALQGATSKFLSACSIDGKKKKDTSDPAVVAASATFAEAVAAAFDVVEFCT</sequence>
<evidence type="ECO:0000313" key="4">
    <source>
        <dbReference type="Proteomes" id="UP001433268"/>
    </source>
</evidence>
<comment type="caution">
    <text evidence="3">The sequence shown here is derived from an EMBL/GenBank/DDBJ whole genome shotgun (WGS) entry which is preliminary data.</text>
</comment>
<proteinExistence type="predicted"/>
<name>A0ABR1WG33_9PEZI</name>
<evidence type="ECO:0000313" key="3">
    <source>
        <dbReference type="EMBL" id="KAK8081048.1"/>
    </source>
</evidence>
<feature type="chain" id="PRO_5046931991" evidence="2">
    <location>
        <begin position="21"/>
        <end position="169"/>
    </location>
</feature>
<dbReference type="RefSeq" id="XP_066668523.1">
    <property type="nucleotide sequence ID" value="XM_066813181.1"/>
</dbReference>
<dbReference type="EMBL" id="JAQQWN010000006">
    <property type="protein sequence ID" value="KAK8081048.1"/>
    <property type="molecule type" value="Genomic_DNA"/>
</dbReference>
<gene>
    <name evidence="3" type="ORF">PG997_008866</name>
</gene>
<dbReference type="GeneID" id="92046241"/>
<feature type="region of interest" description="Disordered" evidence="1">
    <location>
        <begin position="20"/>
        <end position="44"/>
    </location>
</feature>
<reference evidence="3 4" key="1">
    <citation type="submission" date="2023-01" db="EMBL/GenBank/DDBJ databases">
        <title>Analysis of 21 Apiospora genomes using comparative genomics revels a genus with tremendous synthesis potential of carbohydrate active enzymes and secondary metabolites.</title>
        <authorList>
            <person name="Sorensen T."/>
        </authorList>
    </citation>
    <scope>NUCLEOTIDE SEQUENCE [LARGE SCALE GENOMIC DNA]</scope>
    <source>
        <strain evidence="3 4">CBS 114990</strain>
    </source>
</reference>
<evidence type="ECO:0000256" key="2">
    <source>
        <dbReference type="SAM" id="SignalP"/>
    </source>
</evidence>
<dbReference type="Proteomes" id="UP001433268">
    <property type="component" value="Unassembled WGS sequence"/>
</dbReference>
<protein>
    <submittedName>
        <fullName evidence="3">Uncharacterized protein</fullName>
    </submittedName>
</protein>
<keyword evidence="2" id="KW-0732">Signal</keyword>
<keyword evidence="4" id="KW-1185">Reference proteome</keyword>
<feature type="signal peptide" evidence="2">
    <location>
        <begin position="1"/>
        <end position="20"/>
    </location>
</feature>
<evidence type="ECO:0000256" key="1">
    <source>
        <dbReference type="SAM" id="MobiDB-lite"/>
    </source>
</evidence>